<feature type="transmembrane region" description="Helical" evidence="1">
    <location>
        <begin position="169"/>
        <end position="190"/>
    </location>
</feature>
<dbReference type="EMBL" id="CP035033">
    <property type="protein sequence ID" value="QAB16334.1"/>
    <property type="molecule type" value="Genomic_DNA"/>
</dbReference>
<keyword evidence="1" id="KW-0472">Membrane</keyword>
<reference evidence="2 3" key="1">
    <citation type="journal article" date="2018" name="Environ. Microbiol.">
        <title>Genomes of ubiquitous marine and hypersaline Hydrogenovibrio, Thiomicrorhabdus and Thiomicrospira spp. encode a diversity of mechanisms to sustain chemolithoautotrophy in heterogeneous environments.</title>
        <authorList>
            <person name="Scott K.M."/>
            <person name="Williams J."/>
            <person name="Porter C.M.B."/>
            <person name="Russel S."/>
            <person name="Harmer T.L."/>
            <person name="Paul J.H."/>
            <person name="Antonen K.M."/>
            <person name="Bridges M.K."/>
            <person name="Camper G.J."/>
            <person name="Campla C.K."/>
            <person name="Casella L.G."/>
            <person name="Chase E."/>
            <person name="Conrad J.W."/>
            <person name="Cruz M.C."/>
            <person name="Dunlap D.S."/>
            <person name="Duran L."/>
            <person name="Fahsbender E.M."/>
            <person name="Goldsmith D.B."/>
            <person name="Keeley R.F."/>
            <person name="Kondoff M.R."/>
            <person name="Kussy B.I."/>
            <person name="Lane M.K."/>
            <person name="Lawler S."/>
            <person name="Leigh B.A."/>
            <person name="Lewis C."/>
            <person name="Lostal L.M."/>
            <person name="Marking D."/>
            <person name="Mancera P.A."/>
            <person name="McClenthan E.C."/>
            <person name="McIntyre E.A."/>
            <person name="Mine J.A."/>
            <person name="Modi S."/>
            <person name="Moore B.D."/>
            <person name="Morgan W.A."/>
            <person name="Nelson K.M."/>
            <person name="Nguyen K.N."/>
            <person name="Ogburn N."/>
            <person name="Parrino D.G."/>
            <person name="Pedapudi A.D."/>
            <person name="Pelham R.P."/>
            <person name="Preece A.M."/>
            <person name="Rampersad E.A."/>
            <person name="Richardson J.C."/>
            <person name="Rodgers C.M."/>
            <person name="Schaffer B.L."/>
            <person name="Sheridan N.E."/>
            <person name="Solone M.R."/>
            <person name="Staley Z.R."/>
            <person name="Tabuchi M."/>
            <person name="Waide R.J."/>
            <person name="Wanjugi P.W."/>
            <person name="Young S."/>
            <person name="Clum A."/>
            <person name="Daum C."/>
            <person name="Huntemann M."/>
            <person name="Ivanova N."/>
            <person name="Kyrpides N."/>
            <person name="Mikhailova N."/>
            <person name="Palaniappan K."/>
            <person name="Pillay M."/>
            <person name="Reddy T.B.K."/>
            <person name="Shapiro N."/>
            <person name="Stamatis D."/>
            <person name="Varghese N."/>
            <person name="Woyke T."/>
            <person name="Boden R."/>
            <person name="Freyermuth S.K."/>
            <person name="Kerfeld C.A."/>
        </authorList>
    </citation>
    <scope>NUCLEOTIDE SEQUENCE [LARGE SCALE GENOMIC DNA]</scope>
    <source>
        <strain evidence="2 3">JR-2</strain>
    </source>
</reference>
<feature type="transmembrane region" description="Helical" evidence="1">
    <location>
        <begin position="361"/>
        <end position="380"/>
    </location>
</feature>
<feature type="transmembrane region" description="Helical" evidence="1">
    <location>
        <begin position="327"/>
        <end position="349"/>
    </location>
</feature>
<dbReference type="Pfam" id="PF05940">
    <property type="entry name" value="NnrS"/>
    <property type="match status" value="1"/>
</dbReference>
<feature type="transmembrane region" description="Helical" evidence="1">
    <location>
        <begin position="57"/>
        <end position="77"/>
    </location>
</feature>
<feature type="transmembrane region" description="Helical" evidence="1">
    <location>
        <begin position="145"/>
        <end position="163"/>
    </location>
</feature>
<evidence type="ECO:0000256" key="1">
    <source>
        <dbReference type="SAM" id="Phobius"/>
    </source>
</evidence>
<evidence type="ECO:0000313" key="2">
    <source>
        <dbReference type="EMBL" id="QAB16334.1"/>
    </source>
</evidence>
<evidence type="ECO:0000313" key="3">
    <source>
        <dbReference type="Proteomes" id="UP000285478"/>
    </source>
</evidence>
<dbReference type="RefSeq" id="WP_128385553.1">
    <property type="nucleotide sequence ID" value="NZ_CP035033.1"/>
</dbReference>
<feature type="transmembrane region" description="Helical" evidence="1">
    <location>
        <begin position="17"/>
        <end position="37"/>
    </location>
</feature>
<feature type="transmembrane region" description="Helical" evidence="1">
    <location>
        <begin position="259"/>
        <end position="279"/>
    </location>
</feature>
<accession>A0A410H5X4</accession>
<keyword evidence="1" id="KW-0812">Transmembrane</keyword>
<dbReference type="Proteomes" id="UP000285478">
    <property type="component" value="Chromosome"/>
</dbReference>
<feature type="transmembrane region" description="Helical" evidence="1">
    <location>
        <begin position="291"/>
        <end position="315"/>
    </location>
</feature>
<sequence>MVRLPSQLFFFDRAFRAFFLGGSLFTGVAMLIWFWQYPAAMTTFSGIPSMYWHAHEMVFGYALATVTGFLLTAVMNWSKENSASGWRLAWVFACWALARIGFLLDWPLIWVATSDLLFNLGLLWLFIGPVLRQKLWPQMGLASKFALLLAANGVFYAGAFNWLDNGVHLGVIFGLFLVLAINLTMMRRLIPFFTEKALGLPESVQSKRLDALALVGFLALMVAAVFFPQHWATSLIALPLAGVHFIRLKAWYHPRIWSVLLLWPLHVSYAFMVTGMALYGLVGLGWVSESIALHALAAGGIGLLCSSIMARISLGHTNRNVFEPPKSLVWVFALLAASAVLRVAFPLLLPEYTVWWVQASQLGWSLAFLWLTVLYLPILARPSRKPNSGILL</sequence>
<keyword evidence="1" id="KW-1133">Transmembrane helix</keyword>
<protein>
    <submittedName>
        <fullName evidence="2">NnrS family protein</fullName>
    </submittedName>
</protein>
<feature type="transmembrane region" description="Helical" evidence="1">
    <location>
        <begin position="116"/>
        <end position="133"/>
    </location>
</feature>
<organism evidence="2 3">
    <name type="scientific">Hydrogenovibrio thermophilus</name>
    <dbReference type="NCBI Taxonomy" id="265883"/>
    <lineage>
        <taxon>Bacteria</taxon>
        <taxon>Pseudomonadati</taxon>
        <taxon>Pseudomonadota</taxon>
        <taxon>Gammaproteobacteria</taxon>
        <taxon>Thiotrichales</taxon>
        <taxon>Piscirickettsiaceae</taxon>
        <taxon>Hydrogenovibrio</taxon>
    </lineage>
</organism>
<dbReference type="InterPro" id="IPR010266">
    <property type="entry name" value="NnrS"/>
</dbReference>
<name>A0A410H5X4_9GAMM</name>
<keyword evidence="3" id="KW-1185">Reference proteome</keyword>
<dbReference type="AlphaFoldDB" id="A0A410H5X4"/>
<proteinExistence type="predicted"/>
<gene>
    <name evidence="2" type="ORF">EPV75_12025</name>
</gene>
<dbReference type="KEGG" id="htr:EPV75_12025"/>
<feature type="transmembrane region" description="Helical" evidence="1">
    <location>
        <begin position="211"/>
        <end position="228"/>
    </location>
</feature>